<sequence length="140" mass="15707">AKSSAVATQQSNSGNSFVLTVAKCTSRGNTITSGGNALEHFIPNNLWRVVHLVLFFVTYVVDLMKLVKTSCLSRETLVDDGGLSFPRLMHLINNNICNCLDFLSMTKYFEERHNIFISEKIIKVLTMNSRADLKDVSEDF</sequence>
<dbReference type="AlphaFoldDB" id="A0A699JJI0"/>
<feature type="non-terminal residue" evidence="1">
    <location>
        <position position="1"/>
    </location>
</feature>
<protein>
    <submittedName>
        <fullName evidence="1">Uncharacterized protein</fullName>
    </submittedName>
</protein>
<reference evidence="1" key="1">
    <citation type="journal article" date="2019" name="Sci. Rep.">
        <title>Draft genome of Tanacetum cinerariifolium, the natural source of mosquito coil.</title>
        <authorList>
            <person name="Yamashiro T."/>
            <person name="Shiraishi A."/>
            <person name="Satake H."/>
            <person name="Nakayama K."/>
        </authorList>
    </citation>
    <scope>NUCLEOTIDE SEQUENCE</scope>
</reference>
<gene>
    <name evidence="1" type="ORF">Tci_612748</name>
</gene>
<name>A0A699JJI0_TANCI</name>
<dbReference type="EMBL" id="BKCJ010418729">
    <property type="protein sequence ID" value="GFA40776.1"/>
    <property type="molecule type" value="Genomic_DNA"/>
</dbReference>
<organism evidence="1">
    <name type="scientific">Tanacetum cinerariifolium</name>
    <name type="common">Dalmatian daisy</name>
    <name type="synonym">Chrysanthemum cinerariifolium</name>
    <dbReference type="NCBI Taxonomy" id="118510"/>
    <lineage>
        <taxon>Eukaryota</taxon>
        <taxon>Viridiplantae</taxon>
        <taxon>Streptophyta</taxon>
        <taxon>Embryophyta</taxon>
        <taxon>Tracheophyta</taxon>
        <taxon>Spermatophyta</taxon>
        <taxon>Magnoliopsida</taxon>
        <taxon>eudicotyledons</taxon>
        <taxon>Gunneridae</taxon>
        <taxon>Pentapetalae</taxon>
        <taxon>asterids</taxon>
        <taxon>campanulids</taxon>
        <taxon>Asterales</taxon>
        <taxon>Asteraceae</taxon>
        <taxon>Asteroideae</taxon>
        <taxon>Anthemideae</taxon>
        <taxon>Anthemidinae</taxon>
        <taxon>Tanacetum</taxon>
    </lineage>
</organism>
<accession>A0A699JJI0</accession>
<evidence type="ECO:0000313" key="1">
    <source>
        <dbReference type="EMBL" id="GFA40776.1"/>
    </source>
</evidence>
<proteinExistence type="predicted"/>
<comment type="caution">
    <text evidence="1">The sequence shown here is derived from an EMBL/GenBank/DDBJ whole genome shotgun (WGS) entry which is preliminary data.</text>
</comment>